<feature type="compositionally biased region" description="Basic and acidic residues" evidence="1">
    <location>
        <begin position="183"/>
        <end position="193"/>
    </location>
</feature>
<proteinExistence type="predicted"/>
<name>V8NNV8_OPHHA</name>
<feature type="non-terminal residue" evidence="2">
    <location>
        <position position="1"/>
    </location>
</feature>
<feature type="region of interest" description="Disordered" evidence="1">
    <location>
        <begin position="22"/>
        <end position="100"/>
    </location>
</feature>
<evidence type="ECO:0000313" key="2">
    <source>
        <dbReference type="EMBL" id="ETE63636.1"/>
    </source>
</evidence>
<dbReference type="EMBL" id="AZIM01002644">
    <property type="protein sequence ID" value="ETE63636.1"/>
    <property type="molecule type" value="Genomic_DNA"/>
</dbReference>
<sequence length="307" mass="34591">MEGRKERKKEIGGRIDKRWMDGWMDGWREREGGREGGKKEGRSKEDEKEGRIAIPASSRIVENQLQREPAAFRQTPNPPSPPRDLLLEPPQDDPKGEEVSLPALDVAYQYPSIKAERFLICKGLQLPFYFNYVHKYINRLPEATRRKAKEGKWGEGGRRACKNCTCRTLLKLIPRPRKGTANGHREESNRLEQPKTQLPSKAEDPKTAEQKEKASLALTSEGASGAERPSCASPPGALGWASAYSHTNCYFMAPKWTSKSFPALGGAAHLCYKAEEPALSEDLSMVMTEHRRRTERRCRVTKGCLSL</sequence>
<feature type="region of interest" description="Disordered" evidence="1">
    <location>
        <begin position="175"/>
        <end position="232"/>
    </location>
</feature>
<gene>
    <name evidence="2" type="ORF">L345_10606</name>
</gene>
<dbReference type="Proteomes" id="UP000018936">
    <property type="component" value="Unassembled WGS sequence"/>
</dbReference>
<feature type="compositionally biased region" description="Basic and acidic residues" evidence="1">
    <location>
        <begin position="22"/>
        <end position="51"/>
    </location>
</feature>
<accession>V8NNV8</accession>
<reference evidence="2 3" key="1">
    <citation type="journal article" date="2013" name="Proc. Natl. Acad. Sci. U.S.A.">
        <title>The king cobra genome reveals dynamic gene evolution and adaptation in the snake venom system.</title>
        <authorList>
            <person name="Vonk F.J."/>
            <person name="Casewell N.R."/>
            <person name="Henkel C.V."/>
            <person name="Heimberg A.M."/>
            <person name="Jansen H.J."/>
            <person name="McCleary R.J."/>
            <person name="Kerkkamp H.M."/>
            <person name="Vos R.A."/>
            <person name="Guerreiro I."/>
            <person name="Calvete J.J."/>
            <person name="Wuster W."/>
            <person name="Woods A.E."/>
            <person name="Logan J.M."/>
            <person name="Harrison R.A."/>
            <person name="Castoe T.A."/>
            <person name="de Koning A.P."/>
            <person name="Pollock D.D."/>
            <person name="Yandell M."/>
            <person name="Calderon D."/>
            <person name="Renjifo C."/>
            <person name="Currier R.B."/>
            <person name="Salgado D."/>
            <person name="Pla D."/>
            <person name="Sanz L."/>
            <person name="Hyder A.S."/>
            <person name="Ribeiro J.M."/>
            <person name="Arntzen J.W."/>
            <person name="van den Thillart G.E."/>
            <person name="Boetzer M."/>
            <person name="Pirovano W."/>
            <person name="Dirks R.P."/>
            <person name="Spaink H.P."/>
            <person name="Duboule D."/>
            <person name="McGlinn E."/>
            <person name="Kini R.M."/>
            <person name="Richardson M.K."/>
        </authorList>
    </citation>
    <scope>NUCLEOTIDE SEQUENCE</scope>
    <source>
        <tissue evidence="2">Blood</tissue>
    </source>
</reference>
<evidence type="ECO:0000313" key="3">
    <source>
        <dbReference type="Proteomes" id="UP000018936"/>
    </source>
</evidence>
<feature type="compositionally biased region" description="Basic and acidic residues" evidence="1">
    <location>
        <begin position="201"/>
        <end position="214"/>
    </location>
</feature>
<comment type="caution">
    <text evidence="2">The sequence shown here is derived from an EMBL/GenBank/DDBJ whole genome shotgun (WGS) entry which is preliminary data.</text>
</comment>
<protein>
    <submittedName>
        <fullName evidence="2">Uncharacterized protein</fullName>
    </submittedName>
</protein>
<evidence type="ECO:0000256" key="1">
    <source>
        <dbReference type="SAM" id="MobiDB-lite"/>
    </source>
</evidence>
<dbReference type="AlphaFoldDB" id="V8NNV8"/>
<organism evidence="2 3">
    <name type="scientific">Ophiophagus hannah</name>
    <name type="common">King cobra</name>
    <name type="synonym">Naja hannah</name>
    <dbReference type="NCBI Taxonomy" id="8665"/>
    <lineage>
        <taxon>Eukaryota</taxon>
        <taxon>Metazoa</taxon>
        <taxon>Chordata</taxon>
        <taxon>Craniata</taxon>
        <taxon>Vertebrata</taxon>
        <taxon>Euteleostomi</taxon>
        <taxon>Lepidosauria</taxon>
        <taxon>Squamata</taxon>
        <taxon>Bifurcata</taxon>
        <taxon>Unidentata</taxon>
        <taxon>Episquamata</taxon>
        <taxon>Toxicofera</taxon>
        <taxon>Serpentes</taxon>
        <taxon>Colubroidea</taxon>
        <taxon>Elapidae</taxon>
        <taxon>Elapinae</taxon>
        <taxon>Ophiophagus</taxon>
    </lineage>
</organism>
<keyword evidence="3" id="KW-1185">Reference proteome</keyword>